<dbReference type="InterPro" id="IPR023696">
    <property type="entry name" value="Ureohydrolase_dom_sf"/>
</dbReference>
<organism evidence="2 3">
    <name type="scientific">Flavihumibacter solisilvae</name>
    <dbReference type="NCBI Taxonomy" id="1349421"/>
    <lineage>
        <taxon>Bacteria</taxon>
        <taxon>Pseudomonadati</taxon>
        <taxon>Bacteroidota</taxon>
        <taxon>Chitinophagia</taxon>
        <taxon>Chitinophagales</taxon>
        <taxon>Chitinophagaceae</taxon>
        <taxon>Flavihumibacter</taxon>
    </lineage>
</organism>
<dbReference type="Pfam" id="PF00491">
    <property type="entry name" value="Arginase"/>
    <property type="match status" value="1"/>
</dbReference>
<dbReference type="RefSeq" id="WP_039139426.1">
    <property type="nucleotide sequence ID" value="NZ_JSVC01000010.1"/>
</dbReference>
<dbReference type="AlphaFoldDB" id="A0A0C1IKN8"/>
<sequence>MSDLQHLTDYLVPVSLSVLNGDEGYRAGQMGKHITVFEDEFPDLTESDLVIVGCGEERGIGMGRPFSAAPDLIRKEFLKTFYWHPDVKIADIGNIKPGASLSDSYAALKIVITELTEAGKIVLIIGGGHDLTLSQYHSYAGRQQLIEAACIDARIDLDMDALPQAEHFLMELLTGEPNFMRHYSHLAFQSYYVHPYMLENMDKLRFDCFRVGQIKEQIDEMEPVIRNCRMVSFDLSAIAHAYAPGSAVSPNGLNGEEACVLARYAGMSPTVNSFGIYGYQPANDHQQLTAKQVSQMIWYFIDGISKGRREAAIREREAFYEYNTAFAEVETVFLQSKKTGRWWMQLPDQRFIACSYKDYVIASNNDIPERWLRAQERSA</sequence>
<dbReference type="Proteomes" id="UP000031408">
    <property type="component" value="Unassembled WGS sequence"/>
</dbReference>
<comment type="similarity">
    <text evidence="1">Belongs to the arginase family.</text>
</comment>
<dbReference type="Gene3D" id="3.40.800.10">
    <property type="entry name" value="Ureohydrolase domain"/>
    <property type="match status" value="1"/>
</dbReference>
<dbReference type="STRING" id="1349421.OI18_09740"/>
<proteinExistence type="inferred from homology"/>
<dbReference type="SUPFAM" id="SSF52768">
    <property type="entry name" value="Arginase/deacetylase"/>
    <property type="match status" value="1"/>
</dbReference>
<dbReference type="EMBL" id="JSVC01000010">
    <property type="protein sequence ID" value="KIC94750.1"/>
    <property type="molecule type" value="Genomic_DNA"/>
</dbReference>
<dbReference type="CDD" id="cd09988">
    <property type="entry name" value="Formimidoylglutamase"/>
    <property type="match status" value="1"/>
</dbReference>
<comment type="caution">
    <text evidence="2">The sequence shown here is derived from an EMBL/GenBank/DDBJ whole genome shotgun (WGS) entry which is preliminary data.</text>
</comment>
<accession>A0A0C1IKN8</accession>
<dbReference type="OrthoDB" id="931936at2"/>
<evidence type="ECO:0000256" key="1">
    <source>
        <dbReference type="PROSITE-ProRule" id="PRU00742"/>
    </source>
</evidence>
<dbReference type="PROSITE" id="PS51409">
    <property type="entry name" value="ARGINASE_2"/>
    <property type="match status" value="1"/>
</dbReference>
<dbReference type="GO" id="GO:0016813">
    <property type="term" value="F:hydrolase activity, acting on carbon-nitrogen (but not peptide) bonds, in linear amidines"/>
    <property type="evidence" value="ECO:0007669"/>
    <property type="project" value="UniProtKB-ARBA"/>
</dbReference>
<protein>
    <submittedName>
        <fullName evidence="2">Arginase</fullName>
    </submittedName>
</protein>
<dbReference type="GO" id="GO:0046872">
    <property type="term" value="F:metal ion binding"/>
    <property type="evidence" value="ECO:0007669"/>
    <property type="project" value="InterPro"/>
</dbReference>
<evidence type="ECO:0000313" key="2">
    <source>
        <dbReference type="EMBL" id="KIC94750.1"/>
    </source>
</evidence>
<gene>
    <name evidence="2" type="ORF">OI18_09740</name>
</gene>
<dbReference type="InterPro" id="IPR006035">
    <property type="entry name" value="Ureohydrolase"/>
</dbReference>
<evidence type="ECO:0000313" key="3">
    <source>
        <dbReference type="Proteomes" id="UP000031408"/>
    </source>
</evidence>
<name>A0A0C1IKN8_9BACT</name>
<keyword evidence="3" id="KW-1185">Reference proteome</keyword>
<reference evidence="2 3" key="1">
    <citation type="submission" date="2014-11" db="EMBL/GenBank/DDBJ databases">
        <title>Genome sequence of Flavihumibacter solisilvae 3-3.</title>
        <authorList>
            <person name="Zhou G."/>
            <person name="Li M."/>
            <person name="Wang G."/>
        </authorList>
    </citation>
    <scope>NUCLEOTIDE SEQUENCE [LARGE SCALE GENOMIC DNA]</scope>
    <source>
        <strain evidence="2 3">3-3</strain>
    </source>
</reference>